<name>A0A1G7BNM3_9BACL</name>
<protein>
    <recommendedName>
        <fullName evidence="2">DUF58 domain-containing protein</fullName>
    </recommendedName>
</protein>
<dbReference type="OrthoDB" id="9776116at2"/>
<evidence type="ECO:0000313" key="3">
    <source>
        <dbReference type="EMBL" id="SDE27775.1"/>
    </source>
</evidence>
<dbReference type="InterPro" id="IPR036465">
    <property type="entry name" value="vWFA_dom_sf"/>
</dbReference>
<feature type="domain" description="DUF58" evidence="2">
    <location>
        <begin position="48"/>
        <end position="239"/>
    </location>
</feature>
<dbReference type="RefSeq" id="WP_092095906.1">
    <property type="nucleotide sequence ID" value="NZ_FNAR01000006.1"/>
</dbReference>
<dbReference type="EMBL" id="FNAR01000006">
    <property type="protein sequence ID" value="SDE27775.1"/>
    <property type="molecule type" value="Genomic_DNA"/>
</dbReference>
<dbReference type="STRING" id="426756.SAMN04488126_10627"/>
<dbReference type="SUPFAM" id="SSF53300">
    <property type="entry name" value="vWA-like"/>
    <property type="match status" value="1"/>
</dbReference>
<dbReference type="Proteomes" id="UP000198823">
    <property type="component" value="Unassembled WGS sequence"/>
</dbReference>
<dbReference type="PANTHER" id="PTHR33608">
    <property type="entry name" value="BLL2464 PROTEIN"/>
    <property type="match status" value="1"/>
</dbReference>
<dbReference type="AlphaFoldDB" id="A0A1G7BNM3"/>
<sequence>MTEVFFSSSDIVSAGRLRHLVRTAPRGMHHGGNASGRSGTSPDFSDFQPYAPGDDIRKVDWNIYARTDQLFIKQFMDERELRVSVILDASRSMNGARWLFARRLCGMLGLMALSGDDHFHFFTAGGSVPSVFSVKGIRNRHRFLDHLEQLPSPAGAGFAEAAVPKSLPGASVRYIVTDGLEPPASFRPLFRKLGKSAGEVRMILLRQERPDIPDRAGDVRFIDSETGKAVDVALTANTISRQRELREQHFSELAAISREYGIAVLEAEEQEGAAAFVLRKMRKAGWVR</sequence>
<dbReference type="Pfam" id="PF01882">
    <property type="entry name" value="DUF58"/>
    <property type="match status" value="1"/>
</dbReference>
<gene>
    <name evidence="3" type="ORF">SAMN04488126_10627</name>
</gene>
<accession>A0A1G7BNM3</accession>
<evidence type="ECO:0000259" key="2">
    <source>
        <dbReference type="Pfam" id="PF01882"/>
    </source>
</evidence>
<evidence type="ECO:0000256" key="1">
    <source>
        <dbReference type="SAM" id="MobiDB-lite"/>
    </source>
</evidence>
<reference evidence="3 4" key="1">
    <citation type="submission" date="2016-10" db="EMBL/GenBank/DDBJ databases">
        <authorList>
            <person name="de Groot N.N."/>
        </authorList>
    </citation>
    <scope>NUCLEOTIDE SEQUENCE [LARGE SCALE GENOMIC DNA]</scope>
    <source>
        <strain evidence="3 4">CGMCC 1.6762</strain>
    </source>
</reference>
<organism evidence="3 4">
    <name type="scientific">Bhargavaea beijingensis</name>
    <dbReference type="NCBI Taxonomy" id="426756"/>
    <lineage>
        <taxon>Bacteria</taxon>
        <taxon>Bacillati</taxon>
        <taxon>Bacillota</taxon>
        <taxon>Bacilli</taxon>
        <taxon>Bacillales</taxon>
        <taxon>Caryophanaceae</taxon>
        <taxon>Bhargavaea</taxon>
    </lineage>
</organism>
<dbReference type="InterPro" id="IPR002881">
    <property type="entry name" value="DUF58"/>
</dbReference>
<evidence type="ECO:0000313" key="4">
    <source>
        <dbReference type="Proteomes" id="UP000198823"/>
    </source>
</evidence>
<feature type="region of interest" description="Disordered" evidence="1">
    <location>
        <begin position="25"/>
        <end position="44"/>
    </location>
</feature>
<dbReference type="PANTHER" id="PTHR33608:SF7">
    <property type="entry name" value="DUF58 DOMAIN-CONTAINING PROTEIN"/>
    <property type="match status" value="1"/>
</dbReference>
<proteinExistence type="predicted"/>